<dbReference type="Pfam" id="PF23552">
    <property type="entry name" value="ParB_C"/>
    <property type="match status" value="1"/>
</dbReference>
<dbReference type="RefSeq" id="WP_126322401.1">
    <property type="nucleotide sequence ID" value="NZ_AP018005.1"/>
</dbReference>
<feature type="domain" description="ParB-like N-terminal" evidence="6">
    <location>
        <begin position="35"/>
        <end position="125"/>
    </location>
</feature>
<dbReference type="OrthoDB" id="9802051at2"/>
<dbReference type="CDD" id="cd16393">
    <property type="entry name" value="SPO0J_N"/>
    <property type="match status" value="1"/>
</dbReference>
<dbReference type="Pfam" id="PF02195">
    <property type="entry name" value="ParB_N"/>
    <property type="match status" value="1"/>
</dbReference>
<comment type="function">
    <text evidence="5">Involved in chromosome partition. Localize to both poles of the predivisional cell following completion of DNA replication. Binds to the DNA origin of replication.</text>
</comment>
<dbReference type="InterPro" id="IPR050336">
    <property type="entry name" value="Chromosome_partition/occlusion"/>
</dbReference>
<evidence type="ECO:0000256" key="5">
    <source>
        <dbReference type="ARBA" id="ARBA00025472"/>
    </source>
</evidence>
<dbReference type="FunFam" id="1.10.10.2830:FF:000001">
    <property type="entry name" value="Chromosome partitioning protein ParB"/>
    <property type="match status" value="1"/>
</dbReference>
<sequence>MMKKSRLGRNLDMLLSSQPFDDLVQTSTVAKEELRYLAIEKLQAGRYQPRREFAKEALEELSNSIRTQGIINPIVIRAIEKDRYEIIAGERRWRAAQLAQLTEVPVLIKTISDETALAISLIENIQRQDLNPLEEAEGIQRLINEFSMTHQQVAETLGRSRTAITNLLRLLSLAPAVKLLLQQGQLEMGHARALLSLDPALQTQAAEKVVKNKLSVRETERWVQNGSFLEQTHEIPLKINADVALLERNLSDKLGAKVFFKQGLQGKGQLIIHYNSLEELDGILAHIN</sequence>
<protein>
    <recommendedName>
        <fullName evidence="2">Probable chromosome-partitioning protein ParB</fullName>
    </recommendedName>
</protein>
<reference evidence="7 8" key="1">
    <citation type="submission" date="2017-03" db="EMBL/GenBank/DDBJ databases">
        <title>The genome sequence of Candidatus Rickettsiella viridis.</title>
        <authorList>
            <person name="Nikoh N."/>
            <person name="Tsuchida T."/>
            <person name="Yamaguchi K."/>
            <person name="Maeda T."/>
            <person name="Shigenobu S."/>
            <person name="Fukatsu T."/>
        </authorList>
    </citation>
    <scope>NUCLEOTIDE SEQUENCE [LARGE SCALE GENOMIC DNA]</scope>
    <source>
        <strain evidence="7 8">Ap-RA04</strain>
    </source>
</reference>
<dbReference type="KEGG" id="rvi:RVIR1_03740"/>
<dbReference type="InterPro" id="IPR041468">
    <property type="entry name" value="HTH_ParB/Spo0J"/>
</dbReference>
<dbReference type="Pfam" id="PF17762">
    <property type="entry name" value="HTH_ParB"/>
    <property type="match status" value="1"/>
</dbReference>
<keyword evidence="4" id="KW-0238">DNA-binding</keyword>
<organism evidence="7 8">
    <name type="scientific">Candidatus Rickettsiella viridis</name>
    <dbReference type="NCBI Taxonomy" id="676208"/>
    <lineage>
        <taxon>Bacteria</taxon>
        <taxon>Pseudomonadati</taxon>
        <taxon>Pseudomonadota</taxon>
        <taxon>Gammaproteobacteria</taxon>
        <taxon>Legionellales</taxon>
        <taxon>Coxiellaceae</taxon>
        <taxon>Rickettsiella</taxon>
    </lineage>
</organism>
<dbReference type="SUPFAM" id="SSF110849">
    <property type="entry name" value="ParB/Sulfiredoxin"/>
    <property type="match status" value="1"/>
</dbReference>
<gene>
    <name evidence="7" type="primary">parB</name>
    <name evidence="7" type="ORF">RVIR1_03740</name>
</gene>
<dbReference type="PANTHER" id="PTHR33375:SF1">
    <property type="entry name" value="CHROMOSOME-PARTITIONING PROTEIN PARB-RELATED"/>
    <property type="match status" value="1"/>
</dbReference>
<evidence type="ECO:0000256" key="4">
    <source>
        <dbReference type="ARBA" id="ARBA00023125"/>
    </source>
</evidence>
<evidence type="ECO:0000313" key="7">
    <source>
        <dbReference type="EMBL" id="BBB14889.1"/>
    </source>
</evidence>
<evidence type="ECO:0000256" key="1">
    <source>
        <dbReference type="ARBA" id="ARBA00006295"/>
    </source>
</evidence>
<dbReference type="Gene3D" id="1.10.10.2830">
    <property type="match status" value="1"/>
</dbReference>
<dbReference type="FunFam" id="3.90.1530.30:FF:000001">
    <property type="entry name" value="Chromosome partitioning protein ParB"/>
    <property type="match status" value="1"/>
</dbReference>
<dbReference type="Proteomes" id="UP000282483">
    <property type="component" value="Chromosome"/>
</dbReference>
<dbReference type="GO" id="GO:0005694">
    <property type="term" value="C:chromosome"/>
    <property type="evidence" value="ECO:0007669"/>
    <property type="project" value="TreeGrafter"/>
</dbReference>
<dbReference type="SMART" id="SM00470">
    <property type="entry name" value="ParB"/>
    <property type="match status" value="1"/>
</dbReference>
<dbReference type="InterPro" id="IPR057240">
    <property type="entry name" value="ParB_dimer_C"/>
</dbReference>
<dbReference type="Gene3D" id="3.90.1530.30">
    <property type="match status" value="1"/>
</dbReference>
<proteinExistence type="inferred from homology"/>
<dbReference type="GO" id="GO:0003677">
    <property type="term" value="F:DNA binding"/>
    <property type="evidence" value="ECO:0007669"/>
    <property type="project" value="UniProtKB-KW"/>
</dbReference>
<dbReference type="GO" id="GO:0045881">
    <property type="term" value="P:positive regulation of sporulation resulting in formation of a cellular spore"/>
    <property type="evidence" value="ECO:0007669"/>
    <property type="project" value="TreeGrafter"/>
</dbReference>
<dbReference type="InterPro" id="IPR003115">
    <property type="entry name" value="ParB_N"/>
</dbReference>
<keyword evidence="8" id="KW-1185">Reference proteome</keyword>
<dbReference type="EMBL" id="AP018005">
    <property type="protein sequence ID" value="BBB14889.1"/>
    <property type="molecule type" value="Genomic_DNA"/>
</dbReference>
<dbReference type="NCBIfam" id="TIGR00180">
    <property type="entry name" value="parB_part"/>
    <property type="match status" value="1"/>
</dbReference>
<evidence type="ECO:0000256" key="3">
    <source>
        <dbReference type="ARBA" id="ARBA00022829"/>
    </source>
</evidence>
<accession>A0A2Z5UTR1</accession>
<keyword evidence="3" id="KW-0159">Chromosome partition</keyword>
<evidence type="ECO:0000313" key="8">
    <source>
        <dbReference type="Proteomes" id="UP000282483"/>
    </source>
</evidence>
<evidence type="ECO:0000259" key="6">
    <source>
        <dbReference type="SMART" id="SM00470"/>
    </source>
</evidence>
<dbReference type="InterPro" id="IPR004437">
    <property type="entry name" value="ParB/RepB/Spo0J"/>
</dbReference>
<name>A0A2Z5UTR1_9COXI</name>
<dbReference type="SUPFAM" id="SSF109709">
    <property type="entry name" value="KorB DNA-binding domain-like"/>
    <property type="match status" value="1"/>
</dbReference>
<dbReference type="PANTHER" id="PTHR33375">
    <property type="entry name" value="CHROMOSOME-PARTITIONING PROTEIN PARB-RELATED"/>
    <property type="match status" value="1"/>
</dbReference>
<dbReference type="AlphaFoldDB" id="A0A2Z5UTR1"/>
<dbReference type="InterPro" id="IPR036086">
    <property type="entry name" value="ParB/Sulfiredoxin_sf"/>
</dbReference>
<dbReference type="GO" id="GO:0007059">
    <property type="term" value="P:chromosome segregation"/>
    <property type="evidence" value="ECO:0007669"/>
    <property type="project" value="UniProtKB-KW"/>
</dbReference>
<evidence type="ECO:0000256" key="2">
    <source>
        <dbReference type="ARBA" id="ARBA00022372"/>
    </source>
</evidence>
<comment type="similarity">
    <text evidence="1">Belongs to the ParB family.</text>
</comment>